<name>A0A8C8ZFB9_PROSS</name>
<dbReference type="GeneTree" id="ENSGT00950000186082"/>
<evidence type="ECO:0000313" key="1">
    <source>
        <dbReference type="Ensembl" id="ENSPSMP00000014169.1"/>
    </source>
</evidence>
<sequence length="72" mass="8316">ICLNLLSCYIFKLFLYTVGFVASHGQVERKQPLAELYCNHFSFINIFTGLIVHRAYNKILTLCCEMTMGNLH</sequence>
<proteinExistence type="predicted"/>
<organism evidence="1 2">
    <name type="scientific">Prolemur simus</name>
    <name type="common">Greater bamboo lemur</name>
    <name type="synonym">Hapalemur simus</name>
    <dbReference type="NCBI Taxonomy" id="1328070"/>
    <lineage>
        <taxon>Eukaryota</taxon>
        <taxon>Metazoa</taxon>
        <taxon>Chordata</taxon>
        <taxon>Craniata</taxon>
        <taxon>Vertebrata</taxon>
        <taxon>Euteleostomi</taxon>
        <taxon>Mammalia</taxon>
        <taxon>Eutheria</taxon>
        <taxon>Euarchontoglires</taxon>
        <taxon>Primates</taxon>
        <taxon>Strepsirrhini</taxon>
        <taxon>Lemuriformes</taxon>
        <taxon>Lemuridae</taxon>
        <taxon>Prolemur</taxon>
    </lineage>
</organism>
<reference evidence="1" key="1">
    <citation type="submission" date="2025-08" db="UniProtKB">
        <authorList>
            <consortium name="Ensembl"/>
        </authorList>
    </citation>
    <scope>IDENTIFICATION</scope>
</reference>
<dbReference type="Proteomes" id="UP000694414">
    <property type="component" value="Unplaced"/>
</dbReference>
<dbReference type="Ensembl" id="ENSPSMT00000016476.1">
    <property type="protein sequence ID" value="ENSPSMP00000014169.1"/>
    <property type="gene ID" value="ENSPSMG00000010170.1"/>
</dbReference>
<dbReference type="AlphaFoldDB" id="A0A8C8ZFB9"/>
<evidence type="ECO:0000313" key="2">
    <source>
        <dbReference type="Proteomes" id="UP000694414"/>
    </source>
</evidence>
<accession>A0A8C8ZFB9</accession>
<protein>
    <submittedName>
        <fullName evidence="1">Uncharacterized protein</fullName>
    </submittedName>
</protein>
<reference evidence="1" key="2">
    <citation type="submission" date="2025-09" db="UniProtKB">
        <authorList>
            <consortium name="Ensembl"/>
        </authorList>
    </citation>
    <scope>IDENTIFICATION</scope>
</reference>
<keyword evidence="2" id="KW-1185">Reference proteome</keyword>